<accession>A0ABU7QFZ0</accession>
<name>A0ABU7QFZ0_AVIPA</name>
<dbReference type="EMBL" id="JAMDKF010000004">
    <property type="protein sequence ID" value="MEE6040847.1"/>
    <property type="molecule type" value="Genomic_DNA"/>
</dbReference>
<protein>
    <submittedName>
        <fullName evidence="1">Uncharacterized protein</fullName>
    </submittedName>
</protein>
<evidence type="ECO:0000313" key="2">
    <source>
        <dbReference type="Proteomes" id="UP001347884"/>
    </source>
</evidence>
<gene>
    <name evidence="1" type="ORF">M5S13_02925</name>
</gene>
<dbReference type="Proteomes" id="UP001347884">
    <property type="component" value="Unassembled WGS sequence"/>
</dbReference>
<organism evidence="1 2">
    <name type="scientific">Avibacterium paragallinarum</name>
    <name type="common">Haemophilus gallinarum</name>
    <dbReference type="NCBI Taxonomy" id="728"/>
    <lineage>
        <taxon>Bacteria</taxon>
        <taxon>Pseudomonadati</taxon>
        <taxon>Pseudomonadota</taxon>
        <taxon>Gammaproteobacteria</taxon>
        <taxon>Pasteurellales</taxon>
        <taxon>Pasteurellaceae</taxon>
        <taxon>Avibacterium</taxon>
    </lineage>
</organism>
<reference evidence="1 2" key="1">
    <citation type="journal article" date="2022" name="Front. Microbiol.">
        <title>Commensal bacteria contribute to the growth of multidrug-resistant Avibacterium paragallinarum in chickens.</title>
        <authorList>
            <person name="Zhu J."/>
            <person name="Chen Y."/>
            <person name="Wu Y."/>
            <person name="Wang Y."/>
            <person name="Zhu K."/>
        </authorList>
    </citation>
    <scope>NUCLEOTIDE SEQUENCE [LARGE SCALE GENOMIC DNA]</scope>
    <source>
        <strain evidence="1 2">AV25</strain>
    </source>
</reference>
<dbReference type="RefSeq" id="WP_194742960.1">
    <property type="nucleotide sequence ID" value="NZ_CP081939.1"/>
</dbReference>
<dbReference type="InterPro" id="IPR058702">
    <property type="entry name" value="MafI2-like"/>
</dbReference>
<sequence>MTNENIIRLRISSQKALIGKITEEVRGVYVNVYNTCINLYVIIDGDISEYWSEAIYEIGTEIVSDFDDFIINEKLIRIDFPNSILSFKDEICVYRRYECQGNTKQNIKEVKNQNENIITVITR</sequence>
<evidence type="ECO:0000313" key="1">
    <source>
        <dbReference type="EMBL" id="MEE6040847.1"/>
    </source>
</evidence>
<keyword evidence="2" id="KW-1185">Reference proteome</keyword>
<comment type="caution">
    <text evidence="1">The sequence shown here is derived from an EMBL/GenBank/DDBJ whole genome shotgun (WGS) entry which is preliminary data.</text>
</comment>
<dbReference type="Pfam" id="PF26541">
    <property type="entry name" value="MafI2"/>
    <property type="match status" value="1"/>
</dbReference>
<proteinExistence type="predicted"/>